<evidence type="ECO:0000256" key="1">
    <source>
        <dbReference type="ARBA" id="ARBA00001695"/>
    </source>
</evidence>
<dbReference type="Pfam" id="PF18962">
    <property type="entry name" value="Por_Secre_tail"/>
    <property type="match status" value="1"/>
</dbReference>
<evidence type="ECO:0000256" key="5">
    <source>
        <dbReference type="ARBA" id="ARBA00023295"/>
    </source>
</evidence>
<dbReference type="RefSeq" id="WP_183403211.1">
    <property type="nucleotide sequence ID" value="NZ_JACHGG010000002.1"/>
</dbReference>
<dbReference type="NCBIfam" id="TIGR04183">
    <property type="entry name" value="Por_Secre_tail"/>
    <property type="match status" value="1"/>
</dbReference>
<gene>
    <name evidence="8" type="ORF">HNQ93_001429</name>
</gene>
<feature type="chain" id="PRO_5031600946" description="Arabinogalactan endo-beta-1,4-galactanase" evidence="6">
    <location>
        <begin position="33"/>
        <end position="599"/>
    </location>
</feature>
<comment type="catalytic activity">
    <reaction evidence="1 6">
        <text>The enzyme specifically hydrolyzes (1-&gt;4)-beta-D-galactosidic linkages in type I arabinogalactans.</text>
        <dbReference type="EC" id="3.2.1.89"/>
    </reaction>
</comment>
<evidence type="ECO:0000256" key="6">
    <source>
        <dbReference type="RuleBase" id="RU361192"/>
    </source>
</evidence>
<dbReference type="Gene3D" id="2.60.120.260">
    <property type="entry name" value="Galactose-binding domain-like"/>
    <property type="match status" value="1"/>
</dbReference>
<dbReference type="InterPro" id="IPR011683">
    <property type="entry name" value="Glyco_hydro_53"/>
</dbReference>
<evidence type="ECO:0000313" key="8">
    <source>
        <dbReference type="EMBL" id="MBB6058583.1"/>
    </source>
</evidence>
<dbReference type="SUPFAM" id="SSF51445">
    <property type="entry name" value="(Trans)glycosidases"/>
    <property type="match status" value="1"/>
</dbReference>
<keyword evidence="4 6" id="KW-0378">Hydrolase</keyword>
<dbReference type="GO" id="GO:0031218">
    <property type="term" value="F:arabinogalactan endo-1,4-beta-galactosidase activity"/>
    <property type="evidence" value="ECO:0007669"/>
    <property type="project" value="UniProtKB-EC"/>
</dbReference>
<dbReference type="GO" id="GO:0015926">
    <property type="term" value="F:glucosidase activity"/>
    <property type="evidence" value="ECO:0007669"/>
    <property type="project" value="InterPro"/>
</dbReference>
<evidence type="ECO:0000256" key="4">
    <source>
        <dbReference type="ARBA" id="ARBA00022801"/>
    </source>
</evidence>
<sequence length="599" mass="65049">MKPPFLTRTFRRALFVGVALCLNLLGCFSATAQTFAKGGDTSWLQQMEANGYKFYNEQGVEQDCFQILKSKGINSIRLRVWVNPSMVDWVNGHCSPAEVVQMATRAKNLGFRLMIDFHYSDSWADPGQQTKPAAWASHSFQQLQQDVYDHTFSVMTALKNNGVTPEWVQVGNEIPNGMLWPEGNATNFAQLTQLINQGYEAVKAVSPASKVVVHLDKGHDNARFRSFFDRLTANGGKYDVIGLSYYPYWLNQDYSVSISGLQQNLTDLASRYGKPVIVAEVGADCTNQPQNAYDMLVAVQNAVAAVPNGQGLGVFYWEPQGYRSFSGYQLSAWGNDGKPSPALNAFLVTPTAPPPTAPITNLLANPSFEANGATTQNPTAWSTWANNTANQAADKTETGGQHGTYRLTHWLGTPYQASTFQLLNGLPNGTYTLRAWVLNGGGQKACHLYAHNLNGVEKTVALPVTEAWAQIQITGIQVSKGQCEIGLWSDANAGNWCSLDNVEFFQTSAPALSSTGPAAAVTSRLYPNPVTDVLTLTLPTGVGAATVRIYSATGQPVLTRTLTSSPAGQRLNVSGLAAGLYQVRLEGGGRLETHKFIKQ</sequence>
<feature type="signal peptide" evidence="6">
    <location>
        <begin position="1"/>
        <end position="32"/>
    </location>
</feature>
<evidence type="ECO:0000256" key="2">
    <source>
        <dbReference type="ARBA" id="ARBA00010687"/>
    </source>
</evidence>
<dbReference type="EMBL" id="JACHGG010000002">
    <property type="protein sequence ID" value="MBB6058583.1"/>
    <property type="molecule type" value="Genomic_DNA"/>
</dbReference>
<dbReference type="PANTHER" id="PTHR34983">
    <property type="entry name" value="ARABINOGALACTAN ENDO-BETA-1,4-GALACTANASE A"/>
    <property type="match status" value="1"/>
</dbReference>
<evidence type="ECO:0000259" key="7">
    <source>
        <dbReference type="Pfam" id="PF18962"/>
    </source>
</evidence>
<dbReference type="AlphaFoldDB" id="A0A7W9WB33"/>
<keyword evidence="6" id="KW-0732">Signal</keyword>
<comment type="similarity">
    <text evidence="2 6">Belongs to the glycosyl hydrolase 53 family.</text>
</comment>
<reference evidence="8 9" key="1">
    <citation type="submission" date="2020-08" db="EMBL/GenBank/DDBJ databases">
        <title>Genomic Encyclopedia of Type Strains, Phase IV (KMG-IV): sequencing the most valuable type-strain genomes for metagenomic binning, comparative biology and taxonomic classification.</title>
        <authorList>
            <person name="Goeker M."/>
        </authorList>
    </citation>
    <scope>NUCLEOTIDE SEQUENCE [LARGE SCALE GENOMIC DNA]</scope>
    <source>
        <strain evidence="8 9">DSM 26718</strain>
    </source>
</reference>
<proteinExistence type="inferred from homology"/>
<dbReference type="Proteomes" id="UP000532746">
    <property type="component" value="Unassembled WGS sequence"/>
</dbReference>
<evidence type="ECO:0000313" key="9">
    <source>
        <dbReference type="Proteomes" id="UP000532746"/>
    </source>
</evidence>
<feature type="domain" description="Secretion system C-terminal sorting" evidence="7">
    <location>
        <begin position="525"/>
        <end position="597"/>
    </location>
</feature>
<comment type="caution">
    <text evidence="8">The sequence shown here is derived from an EMBL/GenBank/DDBJ whole genome shotgun (WGS) entry which is preliminary data.</text>
</comment>
<dbReference type="PANTHER" id="PTHR34983:SF1">
    <property type="entry name" value="ARABINOGALACTAN ENDO-BETA-1,4-GALACTANASE A"/>
    <property type="match status" value="1"/>
</dbReference>
<keyword evidence="5 6" id="KW-0326">Glycosidase</keyword>
<dbReference type="InterPro" id="IPR026444">
    <property type="entry name" value="Secre_tail"/>
</dbReference>
<keyword evidence="9" id="KW-1185">Reference proteome</keyword>
<dbReference type="InterPro" id="IPR017853">
    <property type="entry name" value="GH"/>
</dbReference>
<organism evidence="8 9">
    <name type="scientific">Hymenobacter luteus</name>
    <dbReference type="NCBI Taxonomy" id="1411122"/>
    <lineage>
        <taxon>Bacteria</taxon>
        <taxon>Pseudomonadati</taxon>
        <taxon>Bacteroidota</taxon>
        <taxon>Cytophagia</taxon>
        <taxon>Cytophagales</taxon>
        <taxon>Hymenobacteraceae</taxon>
        <taxon>Hymenobacter</taxon>
    </lineage>
</organism>
<name>A0A7W9WB33_9BACT</name>
<dbReference type="Gene3D" id="3.20.20.80">
    <property type="entry name" value="Glycosidases"/>
    <property type="match status" value="1"/>
</dbReference>
<accession>A0A7W9WB33</accession>
<dbReference type="GO" id="GO:0045490">
    <property type="term" value="P:pectin catabolic process"/>
    <property type="evidence" value="ECO:0007669"/>
    <property type="project" value="TreeGrafter"/>
</dbReference>
<dbReference type="Pfam" id="PF07745">
    <property type="entry name" value="Glyco_hydro_53"/>
    <property type="match status" value="1"/>
</dbReference>
<evidence type="ECO:0000256" key="3">
    <source>
        <dbReference type="ARBA" id="ARBA00012556"/>
    </source>
</evidence>
<protein>
    <recommendedName>
        <fullName evidence="3 6">Arabinogalactan endo-beta-1,4-galactanase</fullName>
        <ecNumber evidence="3 6">3.2.1.89</ecNumber>
    </recommendedName>
</protein>
<dbReference type="EC" id="3.2.1.89" evidence="3 6"/>